<evidence type="ECO:0000313" key="8">
    <source>
        <dbReference type="EMBL" id="CAC5376156.1"/>
    </source>
</evidence>
<evidence type="ECO:0000313" key="9">
    <source>
        <dbReference type="Proteomes" id="UP000507470"/>
    </source>
</evidence>
<evidence type="ECO:0000256" key="3">
    <source>
        <dbReference type="ARBA" id="ARBA00022729"/>
    </source>
</evidence>
<reference evidence="8 9" key="1">
    <citation type="submission" date="2020-06" db="EMBL/GenBank/DDBJ databases">
        <authorList>
            <person name="Li R."/>
            <person name="Bekaert M."/>
        </authorList>
    </citation>
    <scope>NUCLEOTIDE SEQUENCE [LARGE SCALE GENOMIC DNA]</scope>
    <source>
        <strain evidence="9">wild</strain>
    </source>
</reference>
<keyword evidence="3 6" id="KW-0732">Signal</keyword>
<sequence>MWVLRAVIILCVPVMNDASIWESWGSCSKTCGIGTQIRQRLNSTGNVLESETQYCNIQPCAVEKTCSNYWDCPGTYGNVECTNNRCNCTAGKGFNVASCFPQKGNCAILKNPPTAIGYKDPSVEYPWYYDYDLYSCTTNDNPQYEVHVVYLSGSFAEDTYEISIVPRGPVVKPIILVLTSDSYYTLHWKIETPVGINKVLYGGSSYASTVEKKSSSKCAFRVFKKSDLKSGDGTNKATSELLSSVYDDYGPVTSFTGYESLRGASVFRIILSVGGNPLQVLPYGYTYKVSSNCREGMLDCPLMNQQLTTSPSSVQIDSWTQWSSCTKTCNIGTQSRCRYNNALHKIEYEEQYCNTQFCPEHGVGGIDISCNTTSECHRQAGWSSSIECKNNVCRCSLGDGYNMYNCFGEVGNCGIREEPQTALGYKDPSDSYSSHIFKLKSCTTNDNSRYELHVISIFGSDENYEISIKPRGPVIKPIILVLISFSSIHWQIDTPVELYKVLIGGFRFSDHTVEKNSSSKCSFEATKRSDIGYSDSGVPELTKLSEEFGPITSYTGYFEISSETTPRIILEVGGSPLQVLTRDYRYDSSQLSCELPTPPPAQ</sequence>
<protein>
    <recommendedName>
        <fullName evidence="7">CCN TSP1 domain-containing protein</fullName>
    </recommendedName>
</protein>
<dbReference type="Pfam" id="PF00090">
    <property type="entry name" value="TSP_1"/>
    <property type="match status" value="1"/>
</dbReference>
<keyword evidence="9" id="KW-1185">Reference proteome</keyword>
<keyword evidence="2" id="KW-0964">Secreted</keyword>
<dbReference type="OrthoDB" id="6111712at2759"/>
<comment type="subcellular location">
    <subcellularLocation>
        <location evidence="1">Secreted</location>
    </subcellularLocation>
</comment>
<feature type="signal peptide" evidence="6">
    <location>
        <begin position="1"/>
        <end position="18"/>
    </location>
</feature>
<evidence type="ECO:0000256" key="6">
    <source>
        <dbReference type="SAM" id="SignalP"/>
    </source>
</evidence>
<dbReference type="Gene3D" id="2.20.100.10">
    <property type="entry name" value="Thrombospondin type-1 (TSP1) repeat"/>
    <property type="match status" value="2"/>
</dbReference>
<accession>A0A6J8B1W7</accession>
<evidence type="ECO:0000256" key="1">
    <source>
        <dbReference type="ARBA" id="ARBA00004613"/>
    </source>
</evidence>
<dbReference type="PANTHER" id="PTHR22906">
    <property type="entry name" value="PROPERDIN"/>
    <property type="match status" value="1"/>
</dbReference>
<evidence type="ECO:0000256" key="2">
    <source>
        <dbReference type="ARBA" id="ARBA00022525"/>
    </source>
</evidence>
<dbReference type="Proteomes" id="UP000507470">
    <property type="component" value="Unassembled WGS sequence"/>
</dbReference>
<dbReference type="InterPro" id="IPR000884">
    <property type="entry name" value="TSP1_rpt"/>
</dbReference>
<dbReference type="SUPFAM" id="SSF82895">
    <property type="entry name" value="TSP-1 type 1 repeat"/>
    <property type="match status" value="2"/>
</dbReference>
<dbReference type="InterPro" id="IPR036383">
    <property type="entry name" value="TSP1_rpt_sf"/>
</dbReference>
<dbReference type="GO" id="GO:0007165">
    <property type="term" value="P:signal transduction"/>
    <property type="evidence" value="ECO:0007669"/>
    <property type="project" value="InterPro"/>
</dbReference>
<dbReference type="EMBL" id="CACVKT020002176">
    <property type="protein sequence ID" value="CAC5376156.1"/>
    <property type="molecule type" value="Genomic_DNA"/>
</dbReference>
<dbReference type="AlphaFoldDB" id="A0A6J8B1W7"/>
<proteinExistence type="predicted"/>
<dbReference type="InterPro" id="IPR043973">
    <property type="entry name" value="TSP1_CCN"/>
</dbReference>
<dbReference type="PROSITE" id="PS50092">
    <property type="entry name" value="TSP1"/>
    <property type="match status" value="2"/>
</dbReference>
<dbReference type="PANTHER" id="PTHR22906:SF43">
    <property type="entry name" value="PROPERDIN"/>
    <property type="match status" value="1"/>
</dbReference>
<feature type="domain" description="CCN TSP1" evidence="7">
    <location>
        <begin position="23"/>
        <end position="60"/>
    </location>
</feature>
<dbReference type="SMART" id="SM00209">
    <property type="entry name" value="TSP1"/>
    <property type="match status" value="2"/>
</dbReference>
<gene>
    <name evidence="8" type="ORF">MCOR_12895</name>
</gene>
<evidence type="ECO:0000256" key="4">
    <source>
        <dbReference type="ARBA" id="ARBA00022737"/>
    </source>
</evidence>
<evidence type="ECO:0000259" key="7">
    <source>
        <dbReference type="Pfam" id="PF19035"/>
    </source>
</evidence>
<dbReference type="InterPro" id="IPR052065">
    <property type="entry name" value="Compl_asym_regulator"/>
</dbReference>
<organism evidence="8 9">
    <name type="scientific">Mytilus coruscus</name>
    <name type="common">Sea mussel</name>
    <dbReference type="NCBI Taxonomy" id="42192"/>
    <lineage>
        <taxon>Eukaryota</taxon>
        <taxon>Metazoa</taxon>
        <taxon>Spiralia</taxon>
        <taxon>Lophotrochozoa</taxon>
        <taxon>Mollusca</taxon>
        <taxon>Bivalvia</taxon>
        <taxon>Autobranchia</taxon>
        <taxon>Pteriomorphia</taxon>
        <taxon>Mytilida</taxon>
        <taxon>Mytiloidea</taxon>
        <taxon>Mytilidae</taxon>
        <taxon>Mytilinae</taxon>
        <taxon>Mytilus</taxon>
    </lineage>
</organism>
<keyword evidence="4" id="KW-0677">Repeat</keyword>
<name>A0A6J8B1W7_MYTCO</name>
<feature type="chain" id="PRO_5026793693" description="CCN TSP1 domain-containing protein" evidence="6">
    <location>
        <begin position="19"/>
        <end position="602"/>
    </location>
</feature>
<dbReference type="Pfam" id="PF19035">
    <property type="entry name" value="TSP1_CCN"/>
    <property type="match status" value="1"/>
</dbReference>
<keyword evidence="5" id="KW-1015">Disulfide bond</keyword>
<evidence type="ECO:0000256" key="5">
    <source>
        <dbReference type="ARBA" id="ARBA00023157"/>
    </source>
</evidence>